<gene>
    <name evidence="6" type="ORF">GCM10009737_34360</name>
</gene>
<keyword evidence="2" id="KW-0560">Oxidoreductase</keyword>
<dbReference type="Gene3D" id="3.20.20.70">
    <property type="entry name" value="Aldolase class I"/>
    <property type="match status" value="1"/>
</dbReference>
<feature type="compositionally biased region" description="Pro residues" evidence="4">
    <location>
        <begin position="16"/>
        <end position="25"/>
    </location>
</feature>
<dbReference type="SUPFAM" id="SSF51395">
    <property type="entry name" value="FMN-linked oxidoreductases"/>
    <property type="match status" value="1"/>
</dbReference>
<proteinExistence type="inferred from homology"/>
<reference evidence="7" key="1">
    <citation type="journal article" date="2019" name="Int. J. Syst. Evol. Microbiol.">
        <title>The Global Catalogue of Microorganisms (GCM) 10K type strain sequencing project: providing services to taxonomists for standard genome sequencing and annotation.</title>
        <authorList>
            <consortium name="The Broad Institute Genomics Platform"/>
            <consortium name="The Broad Institute Genome Sequencing Center for Infectious Disease"/>
            <person name="Wu L."/>
            <person name="Ma J."/>
        </authorList>
    </citation>
    <scope>NUCLEOTIDE SEQUENCE [LARGE SCALE GENOMIC DNA]</scope>
    <source>
        <strain evidence="7">JCM 14046</strain>
    </source>
</reference>
<dbReference type="PANTHER" id="PTHR10578">
    <property type="entry name" value="S -2-HYDROXY-ACID OXIDASE-RELATED"/>
    <property type="match status" value="1"/>
</dbReference>
<name>A0ABP5B3R4_9ACTN</name>
<organism evidence="6 7">
    <name type="scientific">Nocardioides lentus</name>
    <dbReference type="NCBI Taxonomy" id="338077"/>
    <lineage>
        <taxon>Bacteria</taxon>
        <taxon>Bacillati</taxon>
        <taxon>Actinomycetota</taxon>
        <taxon>Actinomycetes</taxon>
        <taxon>Propionibacteriales</taxon>
        <taxon>Nocardioidaceae</taxon>
        <taxon>Nocardioides</taxon>
    </lineage>
</organism>
<dbReference type="InterPro" id="IPR013785">
    <property type="entry name" value="Aldolase_TIM"/>
</dbReference>
<dbReference type="InterPro" id="IPR012133">
    <property type="entry name" value="Alpha-hydoxy_acid_DH_FMN"/>
</dbReference>
<comment type="cofactor">
    <cofactor evidence="1">
        <name>FMN</name>
        <dbReference type="ChEBI" id="CHEBI:58210"/>
    </cofactor>
</comment>
<protein>
    <submittedName>
        <fullName evidence="6">Alpha-hydroxy acid oxidase</fullName>
    </submittedName>
</protein>
<dbReference type="Pfam" id="PF01070">
    <property type="entry name" value="FMN_dh"/>
    <property type="match status" value="1"/>
</dbReference>
<dbReference type="RefSeq" id="WP_344008923.1">
    <property type="nucleotide sequence ID" value="NZ_BAAAMY010000014.1"/>
</dbReference>
<dbReference type="Proteomes" id="UP001501612">
    <property type="component" value="Unassembled WGS sequence"/>
</dbReference>
<evidence type="ECO:0000256" key="3">
    <source>
        <dbReference type="ARBA" id="ARBA00024042"/>
    </source>
</evidence>
<evidence type="ECO:0000259" key="5">
    <source>
        <dbReference type="PROSITE" id="PS51349"/>
    </source>
</evidence>
<evidence type="ECO:0000313" key="7">
    <source>
        <dbReference type="Proteomes" id="UP001501612"/>
    </source>
</evidence>
<evidence type="ECO:0000256" key="4">
    <source>
        <dbReference type="SAM" id="MobiDB-lite"/>
    </source>
</evidence>
<sequence length="365" mass="37024">MSDAAGQDTGRGAPSTPGPAVPPGVHPAVGEYVEQGAGAGVSLAEATRAWHDWRVVPRLFRDTTHVDLGVDLLGSRYGVGVGAAPTTLQREIHPDGELAVARALAAAGAPMVVSSNAATTFAEIGATGVGWWLQAYVPQDRGLARGLLGRAVAAGARAVVLTVDTPVVSTRRAGPSGSVWDAVDPASVRVNFDRGYLEARGSEKATDLGPADVAWLGETTGLPVVVKGVLDADGARAAVDAGAAAVWVSTHGGRQLDRVPATAHVLGEVASAVGHDAEVYVDGGLRDGVDLLLAWALGARCAFLGRPVSRALADGEEGVASWLRGLTTAAVEAVRLAGCTGVEDCRGLRLERAVGGCGGGHARSI</sequence>
<dbReference type="PIRSF" id="PIRSF000138">
    <property type="entry name" value="Al-hdrx_acd_dh"/>
    <property type="match status" value="1"/>
</dbReference>
<feature type="domain" description="FMN hydroxy acid dehydrogenase" evidence="5">
    <location>
        <begin position="6"/>
        <end position="355"/>
    </location>
</feature>
<comment type="caution">
    <text evidence="6">The sequence shown here is derived from an EMBL/GenBank/DDBJ whole genome shotgun (WGS) entry which is preliminary data.</text>
</comment>
<dbReference type="EMBL" id="BAAAMY010000014">
    <property type="protein sequence ID" value="GAA1929670.1"/>
    <property type="molecule type" value="Genomic_DNA"/>
</dbReference>
<dbReference type="PANTHER" id="PTHR10578:SF143">
    <property type="entry name" value="FMN-DEPENDENT ALPHA-HYDROXY ACID DEHYDROGENASE PB1A11.03"/>
    <property type="match status" value="1"/>
</dbReference>
<accession>A0ABP5B3R4</accession>
<evidence type="ECO:0000313" key="6">
    <source>
        <dbReference type="EMBL" id="GAA1929670.1"/>
    </source>
</evidence>
<dbReference type="CDD" id="cd02809">
    <property type="entry name" value="alpha_hydroxyacid_oxid_FMN"/>
    <property type="match status" value="1"/>
</dbReference>
<evidence type="ECO:0000256" key="1">
    <source>
        <dbReference type="ARBA" id="ARBA00001917"/>
    </source>
</evidence>
<comment type="similarity">
    <text evidence="3">Belongs to the FMN-dependent alpha-hydroxy acid dehydrogenase family.</text>
</comment>
<keyword evidence="7" id="KW-1185">Reference proteome</keyword>
<dbReference type="InterPro" id="IPR037396">
    <property type="entry name" value="FMN_HAD"/>
</dbReference>
<dbReference type="InterPro" id="IPR000262">
    <property type="entry name" value="FMN-dep_DH"/>
</dbReference>
<dbReference type="PROSITE" id="PS51349">
    <property type="entry name" value="FMN_HYDROXY_ACID_DH_2"/>
    <property type="match status" value="1"/>
</dbReference>
<evidence type="ECO:0000256" key="2">
    <source>
        <dbReference type="ARBA" id="ARBA00023002"/>
    </source>
</evidence>
<feature type="region of interest" description="Disordered" evidence="4">
    <location>
        <begin position="1"/>
        <end position="28"/>
    </location>
</feature>